<evidence type="ECO:0000256" key="8">
    <source>
        <dbReference type="PROSITE-ProRule" id="PRU00175"/>
    </source>
</evidence>
<dbReference type="SUPFAM" id="SSF57850">
    <property type="entry name" value="RING/U-box"/>
    <property type="match status" value="1"/>
</dbReference>
<evidence type="ECO:0000313" key="10">
    <source>
        <dbReference type="EMBL" id="CAA7409820.1"/>
    </source>
</evidence>
<keyword evidence="7" id="KW-0862">Zinc</keyword>
<evidence type="ECO:0000256" key="7">
    <source>
        <dbReference type="ARBA" id="ARBA00022833"/>
    </source>
</evidence>
<evidence type="ECO:0000259" key="9">
    <source>
        <dbReference type="PROSITE" id="PS50089"/>
    </source>
</evidence>
<reference evidence="10" key="1">
    <citation type="submission" date="2020-02" db="EMBL/GenBank/DDBJ databases">
        <authorList>
            <person name="Scholz U."/>
            <person name="Mascher M."/>
            <person name="Fiebig A."/>
        </authorList>
    </citation>
    <scope>NUCLEOTIDE SEQUENCE</scope>
</reference>
<organism evidence="10 11">
    <name type="scientific">Spirodela intermedia</name>
    <name type="common">Intermediate duckweed</name>
    <dbReference type="NCBI Taxonomy" id="51605"/>
    <lineage>
        <taxon>Eukaryota</taxon>
        <taxon>Viridiplantae</taxon>
        <taxon>Streptophyta</taxon>
        <taxon>Embryophyta</taxon>
        <taxon>Tracheophyta</taxon>
        <taxon>Spermatophyta</taxon>
        <taxon>Magnoliopsida</taxon>
        <taxon>Liliopsida</taxon>
        <taxon>Araceae</taxon>
        <taxon>Lemnoideae</taxon>
        <taxon>Spirodela</taxon>
    </lineage>
</organism>
<feature type="domain" description="RING-type" evidence="9">
    <location>
        <begin position="91"/>
        <end position="132"/>
    </location>
</feature>
<dbReference type="SMART" id="SM00184">
    <property type="entry name" value="RING"/>
    <property type="match status" value="1"/>
</dbReference>
<keyword evidence="6" id="KW-0833">Ubl conjugation pathway</keyword>
<dbReference type="PANTHER" id="PTHR22937">
    <property type="entry name" value="E3 UBIQUITIN-PROTEIN LIGASE RNF165"/>
    <property type="match status" value="1"/>
</dbReference>
<evidence type="ECO:0000256" key="6">
    <source>
        <dbReference type="ARBA" id="ARBA00022786"/>
    </source>
</evidence>
<protein>
    <recommendedName>
        <fullName evidence="2">RING-type E3 ubiquitin transferase</fullName>
        <ecNumber evidence="2">2.3.2.27</ecNumber>
    </recommendedName>
</protein>
<dbReference type="Gene3D" id="3.30.40.10">
    <property type="entry name" value="Zinc/RING finger domain, C3HC4 (zinc finger)"/>
    <property type="match status" value="1"/>
</dbReference>
<gene>
    <name evidence="10" type="ORF">SI8410_16020498</name>
</gene>
<evidence type="ECO:0000256" key="3">
    <source>
        <dbReference type="ARBA" id="ARBA00022679"/>
    </source>
</evidence>
<dbReference type="AlphaFoldDB" id="A0A7I8LJ80"/>
<dbReference type="PROSITE" id="PS50089">
    <property type="entry name" value="ZF_RING_2"/>
    <property type="match status" value="1"/>
</dbReference>
<dbReference type="OrthoDB" id="8062037at2759"/>
<keyword evidence="11" id="KW-1185">Reference proteome</keyword>
<keyword evidence="5 8" id="KW-0863">Zinc-finger</keyword>
<dbReference type="GO" id="GO:0008270">
    <property type="term" value="F:zinc ion binding"/>
    <property type="evidence" value="ECO:0007669"/>
    <property type="project" value="UniProtKB-KW"/>
</dbReference>
<evidence type="ECO:0000313" key="11">
    <source>
        <dbReference type="Proteomes" id="UP000663760"/>
    </source>
</evidence>
<comment type="catalytic activity">
    <reaction evidence="1">
        <text>S-ubiquitinyl-[E2 ubiquitin-conjugating enzyme]-L-cysteine + [acceptor protein]-L-lysine = [E2 ubiquitin-conjugating enzyme]-L-cysteine + N(6)-ubiquitinyl-[acceptor protein]-L-lysine.</text>
        <dbReference type="EC" id="2.3.2.27"/>
    </reaction>
</comment>
<proteinExistence type="predicted"/>
<keyword evidence="3" id="KW-0808">Transferase</keyword>
<keyword evidence="4" id="KW-0479">Metal-binding</keyword>
<dbReference type="GO" id="GO:0061630">
    <property type="term" value="F:ubiquitin protein ligase activity"/>
    <property type="evidence" value="ECO:0007669"/>
    <property type="project" value="UniProtKB-EC"/>
</dbReference>
<dbReference type="Pfam" id="PF13639">
    <property type="entry name" value="zf-RING_2"/>
    <property type="match status" value="1"/>
</dbReference>
<dbReference type="InterPro" id="IPR013083">
    <property type="entry name" value="Znf_RING/FYVE/PHD"/>
</dbReference>
<name>A0A7I8LJ80_SPIIN</name>
<dbReference type="EC" id="2.3.2.27" evidence="2"/>
<dbReference type="PANTHER" id="PTHR22937:SF65">
    <property type="entry name" value="E3 UBIQUITIN-PROTEIN LIGASE ARK2C"/>
    <property type="match status" value="1"/>
</dbReference>
<dbReference type="Proteomes" id="UP000663760">
    <property type="component" value="Chromosome 16"/>
</dbReference>
<evidence type="ECO:0000256" key="5">
    <source>
        <dbReference type="ARBA" id="ARBA00022771"/>
    </source>
</evidence>
<sequence>MESSWGWMHSRMEESRLIDEVVILDDRSAAPRGAADLIRWRSHLLPGMRPSEGEQQTAVLSSGLNEEMALLLLRTRRYVPSSTAYASDETCCICQEDYDEGEDVGMLSCGHGFHAACVGRWLTQRNVCPICRRTGLQPAV</sequence>
<dbReference type="EMBL" id="LR746279">
    <property type="protein sequence ID" value="CAA7409820.1"/>
    <property type="molecule type" value="Genomic_DNA"/>
</dbReference>
<evidence type="ECO:0000256" key="1">
    <source>
        <dbReference type="ARBA" id="ARBA00000900"/>
    </source>
</evidence>
<evidence type="ECO:0000256" key="4">
    <source>
        <dbReference type="ARBA" id="ARBA00022723"/>
    </source>
</evidence>
<accession>A0A7I8LJ80</accession>
<dbReference type="InterPro" id="IPR001841">
    <property type="entry name" value="Znf_RING"/>
</dbReference>
<evidence type="ECO:0000256" key="2">
    <source>
        <dbReference type="ARBA" id="ARBA00012483"/>
    </source>
</evidence>
<dbReference type="InterPro" id="IPR045191">
    <property type="entry name" value="MBR1/2-like"/>
</dbReference>